<proteinExistence type="predicted"/>
<reference evidence="1 2" key="1">
    <citation type="submission" date="2011-06" db="EMBL/GenBank/DDBJ databases">
        <authorList>
            <person name="Muzny D."/>
            <person name="Qin X."/>
            <person name="Deng J."/>
            <person name="Jiang H."/>
            <person name="Liu Y."/>
            <person name="Qu J."/>
            <person name="Song X.-Z."/>
            <person name="Zhang L."/>
            <person name="Thornton R."/>
            <person name="Coyle M."/>
            <person name="Francisco L."/>
            <person name="Jackson L."/>
            <person name="Javaid M."/>
            <person name="Korchina V."/>
            <person name="Kovar C."/>
            <person name="Mata R."/>
            <person name="Mathew T."/>
            <person name="Ngo R."/>
            <person name="Nguyen L."/>
            <person name="Nguyen N."/>
            <person name="Okwuonu G."/>
            <person name="Ongeri F."/>
            <person name="Pham C."/>
            <person name="Simmons D."/>
            <person name="Wilczek-Boney K."/>
            <person name="Hale W."/>
            <person name="Jakkamsetti A."/>
            <person name="Pham P."/>
            <person name="Ruth R."/>
            <person name="San Lucas F."/>
            <person name="Warren J."/>
            <person name="Zhang J."/>
            <person name="Zhao Z."/>
            <person name="Zhou C."/>
            <person name="Zhu D."/>
            <person name="Lee S."/>
            <person name="Bess C."/>
            <person name="Blankenburg K."/>
            <person name="Forbes L."/>
            <person name="Fu Q."/>
            <person name="Gubbala S."/>
            <person name="Hirani K."/>
            <person name="Jayaseelan J.C."/>
            <person name="Lara F."/>
            <person name="Munidasa M."/>
            <person name="Palculict T."/>
            <person name="Patil S."/>
            <person name="Pu L.-L."/>
            <person name="Saada N."/>
            <person name="Tang L."/>
            <person name="Weissenberger G."/>
            <person name="Zhu Y."/>
            <person name="Hemphill L."/>
            <person name="Shang Y."/>
            <person name="Youmans B."/>
            <person name="Ayvaz T."/>
            <person name="Ross M."/>
            <person name="Santibanez J."/>
            <person name="Aqrawi P."/>
            <person name="Gross S."/>
            <person name="Joshi V."/>
            <person name="Fowler G."/>
            <person name="Nazareth L."/>
            <person name="Reid J."/>
            <person name="Worley K."/>
            <person name="Petrosino J."/>
            <person name="Highlander S."/>
            <person name="Gibbs R."/>
        </authorList>
    </citation>
    <scope>NUCLEOTIDE SEQUENCE [LARGE SCALE GENOMIC DNA]</scope>
    <source>
        <strain evidence="1 2">ATCC 25577</strain>
    </source>
</reference>
<accession>G4CV29</accession>
<protein>
    <submittedName>
        <fullName evidence="1">Uncharacterized protein</fullName>
    </submittedName>
</protein>
<dbReference type="EMBL" id="AGBA01000005">
    <property type="protein sequence ID" value="EGY78817.1"/>
    <property type="molecule type" value="Genomic_DNA"/>
</dbReference>
<gene>
    <name evidence="1" type="ORF">HMPREF9153_0386</name>
</gene>
<evidence type="ECO:0000313" key="2">
    <source>
        <dbReference type="Proteomes" id="UP000005332"/>
    </source>
</evidence>
<keyword evidence="2" id="KW-1185">Reference proteome</keyword>
<sequence length="50" mass="5640">MRTNNVRIPRDSPGVVILRRRRRGGSVLPGAAKCRFSQRARRIVAALRPT</sequence>
<dbReference type="AlphaFoldDB" id="G4CV29"/>
<dbReference type="HOGENOM" id="CLU_3121420_0_0_11"/>
<comment type="caution">
    <text evidence="1">The sequence shown here is derived from an EMBL/GenBank/DDBJ whole genome shotgun (WGS) entry which is preliminary data.</text>
</comment>
<dbReference type="Proteomes" id="UP000005332">
    <property type="component" value="Unassembled WGS sequence"/>
</dbReference>
<organism evidence="1 2">
    <name type="scientific">Cutibacterium avidum ATCC 25577</name>
    <dbReference type="NCBI Taxonomy" id="997355"/>
    <lineage>
        <taxon>Bacteria</taxon>
        <taxon>Bacillati</taxon>
        <taxon>Actinomycetota</taxon>
        <taxon>Actinomycetes</taxon>
        <taxon>Propionibacteriales</taxon>
        <taxon>Propionibacteriaceae</taxon>
        <taxon>Cutibacterium</taxon>
    </lineage>
</organism>
<evidence type="ECO:0000313" key="1">
    <source>
        <dbReference type="EMBL" id="EGY78817.1"/>
    </source>
</evidence>
<name>G4CV29_9ACTN</name>